<dbReference type="OrthoDB" id="1190494at2"/>
<comment type="caution">
    <text evidence="3">The sequence shown here is derived from an EMBL/GenBank/DDBJ whole genome shotgun (WGS) entry which is preliminary data.</text>
</comment>
<dbReference type="GO" id="GO:0000287">
    <property type="term" value="F:magnesium ion binding"/>
    <property type="evidence" value="ECO:0007669"/>
    <property type="project" value="InterPro"/>
</dbReference>
<dbReference type="RefSeq" id="WP_121064835.1">
    <property type="nucleotide sequence ID" value="NZ_RBIQ01000007.1"/>
</dbReference>
<dbReference type="SUPFAM" id="SSF56214">
    <property type="entry name" value="4'-phosphopantetheinyl transferase"/>
    <property type="match status" value="2"/>
</dbReference>
<dbReference type="AlphaFoldDB" id="A0A495EDV4"/>
<name>A0A495EDV4_9FLAO</name>
<keyword evidence="4" id="KW-1185">Reference proteome</keyword>
<evidence type="ECO:0000313" key="3">
    <source>
        <dbReference type="EMBL" id="RKR15075.1"/>
    </source>
</evidence>
<evidence type="ECO:0000259" key="2">
    <source>
        <dbReference type="Pfam" id="PF01648"/>
    </source>
</evidence>
<feature type="domain" description="4'-phosphopantetheinyl transferase" evidence="2">
    <location>
        <begin position="104"/>
        <end position="182"/>
    </location>
</feature>
<dbReference type="EMBL" id="RBIQ01000007">
    <property type="protein sequence ID" value="RKR15075.1"/>
    <property type="molecule type" value="Genomic_DNA"/>
</dbReference>
<accession>A0A495EDV4</accession>
<sequence length="210" mass="24592">MPLYKTLEINTSTIVYIWKINETEEELSKNINLSKYSSDRLVRMKSELHRKGFLSIRHLMALAGYEDADMYYDEIGKPHLKDGKKISITHSNHFTGIIISTKTAVGIDIEKQREKILRIAHKFTPIKEYRTIANTSALIRKLTIVWGCKESLYKIYEQEGLSFLKDIIVNDFDMTDGKTTGEIIYNRQHTYYKINFLEFENFTCVYAIKE</sequence>
<proteinExistence type="predicted"/>
<protein>
    <submittedName>
        <fullName evidence="3">4'-phosphopantetheinyl transferase superfamily protein</fullName>
    </submittedName>
</protein>
<keyword evidence="1 3" id="KW-0808">Transferase</keyword>
<dbReference type="Pfam" id="PF01648">
    <property type="entry name" value="ACPS"/>
    <property type="match status" value="1"/>
</dbReference>
<evidence type="ECO:0000256" key="1">
    <source>
        <dbReference type="ARBA" id="ARBA00022679"/>
    </source>
</evidence>
<gene>
    <name evidence="3" type="ORF">CLV91_1157</name>
</gene>
<dbReference type="GO" id="GO:0008897">
    <property type="term" value="F:holo-[acyl-carrier-protein] synthase activity"/>
    <property type="evidence" value="ECO:0007669"/>
    <property type="project" value="InterPro"/>
</dbReference>
<dbReference type="InterPro" id="IPR008278">
    <property type="entry name" value="4-PPantetheinyl_Trfase_dom"/>
</dbReference>
<reference evidence="3 4" key="1">
    <citation type="submission" date="2018-10" db="EMBL/GenBank/DDBJ databases">
        <title>Genomic Encyclopedia of Archaeal and Bacterial Type Strains, Phase II (KMG-II): from individual species to whole genera.</title>
        <authorList>
            <person name="Goeker M."/>
        </authorList>
    </citation>
    <scope>NUCLEOTIDE SEQUENCE [LARGE SCALE GENOMIC DNA]</scope>
    <source>
        <strain evidence="3 4">DSM 25230</strain>
    </source>
</reference>
<organism evidence="3 4">
    <name type="scientific">Maribacter vaceletii</name>
    <dbReference type="NCBI Taxonomy" id="1206816"/>
    <lineage>
        <taxon>Bacteria</taxon>
        <taxon>Pseudomonadati</taxon>
        <taxon>Bacteroidota</taxon>
        <taxon>Flavobacteriia</taxon>
        <taxon>Flavobacteriales</taxon>
        <taxon>Flavobacteriaceae</taxon>
        <taxon>Maribacter</taxon>
    </lineage>
</organism>
<evidence type="ECO:0000313" key="4">
    <source>
        <dbReference type="Proteomes" id="UP000269412"/>
    </source>
</evidence>
<dbReference type="Proteomes" id="UP000269412">
    <property type="component" value="Unassembled WGS sequence"/>
</dbReference>
<dbReference type="InterPro" id="IPR037143">
    <property type="entry name" value="4-PPantetheinyl_Trfase_dom_sf"/>
</dbReference>
<dbReference type="Gene3D" id="3.90.470.20">
    <property type="entry name" value="4'-phosphopantetheinyl transferase domain"/>
    <property type="match status" value="2"/>
</dbReference>